<sequence>MRNVHRAWSPQMGKAAPRTCVGNCAIRPWTSGGPAVRVRTAEPKPRKGWKIRLFKLRPNVPLAHGSLKLQPEMLKPTSLCACGHCTFKSCVRDMGFENTGMRGLVLAYRWWSLKAGRSRGVILEADEGRPRTCHFNIHRTNDYPKGPPHPHRTRACTTRSLTPLVNSHRTIRIARTHIDLQTLSRKPPKTRHSHHTNPFLPRRRVADMRNVCTPFEQPFTTASNPPRAHTPSADPIHQ</sequence>
<reference evidence="2 3" key="3">
    <citation type="journal article" date="2015" name="Genome Announc.">
        <title>Draft Genome Sequence of the Archiascomycetous Yeast Saitoella complicata.</title>
        <authorList>
            <person name="Yamauchi K."/>
            <person name="Kondo S."/>
            <person name="Hamamoto M."/>
            <person name="Takahashi Y."/>
            <person name="Ogura Y."/>
            <person name="Hayashi T."/>
            <person name="Nishida H."/>
        </authorList>
    </citation>
    <scope>NUCLEOTIDE SEQUENCE [LARGE SCALE GENOMIC DNA]</scope>
    <source>
        <strain evidence="2 3">NRRL Y-17804</strain>
    </source>
</reference>
<comment type="caution">
    <text evidence="2">The sequence shown here is derived from an EMBL/GenBank/DDBJ whole genome shotgun (WGS) entry which is preliminary data.</text>
</comment>
<organism evidence="2 3">
    <name type="scientific">Saitoella complicata (strain BCRC 22490 / CBS 7301 / JCM 7358 / NBRC 10748 / NRRL Y-17804)</name>
    <dbReference type="NCBI Taxonomy" id="698492"/>
    <lineage>
        <taxon>Eukaryota</taxon>
        <taxon>Fungi</taxon>
        <taxon>Dikarya</taxon>
        <taxon>Ascomycota</taxon>
        <taxon>Taphrinomycotina</taxon>
        <taxon>Taphrinomycotina incertae sedis</taxon>
        <taxon>Saitoella</taxon>
    </lineage>
</organism>
<name>A0A0E9NHT3_SAICN</name>
<reference evidence="2 3" key="1">
    <citation type="journal article" date="2011" name="J. Gen. Appl. Microbiol.">
        <title>Draft genome sequencing of the enigmatic yeast Saitoella complicata.</title>
        <authorList>
            <person name="Nishida H."/>
            <person name="Hamamoto M."/>
            <person name="Sugiyama J."/>
        </authorList>
    </citation>
    <scope>NUCLEOTIDE SEQUENCE [LARGE SCALE GENOMIC DNA]</scope>
    <source>
        <strain evidence="2 3">NRRL Y-17804</strain>
    </source>
</reference>
<evidence type="ECO:0000256" key="1">
    <source>
        <dbReference type="SAM" id="MobiDB-lite"/>
    </source>
</evidence>
<feature type="region of interest" description="Disordered" evidence="1">
    <location>
        <begin position="216"/>
        <end position="238"/>
    </location>
</feature>
<dbReference type="Proteomes" id="UP000033140">
    <property type="component" value="Unassembled WGS sequence"/>
</dbReference>
<gene>
    <name evidence="2" type="ORF">G7K_3126-t1</name>
</gene>
<reference evidence="2 3" key="2">
    <citation type="journal article" date="2014" name="J. Gen. Appl. Microbiol.">
        <title>The early diverging ascomycetous budding yeast Saitoella complicata has three histone deacetylases belonging to the Clr6, Hos2, and Rpd3 lineages.</title>
        <authorList>
            <person name="Nishida H."/>
            <person name="Matsumoto T."/>
            <person name="Kondo S."/>
            <person name="Hamamoto M."/>
            <person name="Yoshikawa H."/>
        </authorList>
    </citation>
    <scope>NUCLEOTIDE SEQUENCE [LARGE SCALE GENOMIC DNA]</scope>
    <source>
        <strain evidence="2 3">NRRL Y-17804</strain>
    </source>
</reference>
<proteinExistence type="predicted"/>
<dbReference type="EMBL" id="BACD03000019">
    <property type="protein sequence ID" value="GAO48965.1"/>
    <property type="molecule type" value="Genomic_DNA"/>
</dbReference>
<protein>
    <submittedName>
        <fullName evidence="2">Uncharacterized protein</fullName>
    </submittedName>
</protein>
<dbReference type="AlphaFoldDB" id="A0A0E9NHT3"/>
<accession>A0A0E9NHT3</accession>
<keyword evidence="3" id="KW-1185">Reference proteome</keyword>
<evidence type="ECO:0000313" key="3">
    <source>
        <dbReference type="Proteomes" id="UP000033140"/>
    </source>
</evidence>
<evidence type="ECO:0000313" key="2">
    <source>
        <dbReference type="EMBL" id="GAO48965.1"/>
    </source>
</evidence>